<accession>A0A6I3KNT5</accession>
<feature type="transmembrane region" description="Helical" evidence="5">
    <location>
        <begin position="57"/>
        <end position="75"/>
    </location>
</feature>
<evidence type="ECO:0000256" key="1">
    <source>
        <dbReference type="ARBA" id="ARBA00004141"/>
    </source>
</evidence>
<dbReference type="Proteomes" id="UP000440694">
    <property type="component" value="Unassembled WGS sequence"/>
</dbReference>
<dbReference type="PANTHER" id="PTHR43077">
    <property type="entry name" value="TRANSPORT PERMEASE YVFS-RELATED"/>
    <property type="match status" value="1"/>
</dbReference>
<feature type="transmembrane region" description="Helical" evidence="5">
    <location>
        <begin position="95"/>
        <end position="119"/>
    </location>
</feature>
<evidence type="ECO:0000313" key="8">
    <source>
        <dbReference type="Proteomes" id="UP000440694"/>
    </source>
</evidence>
<evidence type="ECO:0000256" key="2">
    <source>
        <dbReference type="ARBA" id="ARBA00022692"/>
    </source>
</evidence>
<feature type="transmembrane region" description="Helical" evidence="5">
    <location>
        <begin position="230"/>
        <end position="253"/>
    </location>
</feature>
<evidence type="ECO:0000259" key="6">
    <source>
        <dbReference type="PROSITE" id="PS51012"/>
    </source>
</evidence>
<keyword evidence="3 5" id="KW-1133">Transmembrane helix</keyword>
<dbReference type="EMBL" id="WMBQ01000002">
    <property type="protein sequence ID" value="MTD96149.1"/>
    <property type="molecule type" value="Genomic_DNA"/>
</dbReference>
<comment type="similarity">
    <text evidence="5">Belongs to the ABC-2 integral membrane protein family.</text>
</comment>
<gene>
    <name evidence="7" type="ORF">GIW81_17555</name>
</gene>
<feature type="transmembrane region" description="Helical" evidence="5">
    <location>
        <begin position="171"/>
        <end position="190"/>
    </location>
</feature>
<comment type="caution">
    <text evidence="7">The sequence shown here is derived from an EMBL/GenBank/DDBJ whole genome shotgun (WGS) entry which is preliminary data.</text>
</comment>
<dbReference type="InterPro" id="IPR013525">
    <property type="entry name" value="ABC2_TM"/>
</dbReference>
<evidence type="ECO:0000256" key="3">
    <source>
        <dbReference type="ARBA" id="ARBA00022989"/>
    </source>
</evidence>
<dbReference type="InterPro" id="IPR051328">
    <property type="entry name" value="T7SS_ABC-Transporter"/>
</dbReference>
<feature type="domain" description="ABC transmembrane type-2" evidence="6">
    <location>
        <begin position="55"/>
        <end position="345"/>
    </location>
</feature>
<proteinExistence type="inferred from homology"/>
<feature type="transmembrane region" description="Helical" evidence="5">
    <location>
        <begin position="321"/>
        <end position="342"/>
    </location>
</feature>
<feature type="transmembrane region" description="Helical" evidence="5">
    <location>
        <begin position="202"/>
        <end position="224"/>
    </location>
</feature>
<feature type="transmembrane region" description="Helical" evidence="5">
    <location>
        <begin position="140"/>
        <end position="165"/>
    </location>
</feature>
<dbReference type="InterPro" id="IPR047817">
    <property type="entry name" value="ABC2_TM_bact-type"/>
</dbReference>
<evidence type="ECO:0000256" key="4">
    <source>
        <dbReference type="ARBA" id="ARBA00023136"/>
    </source>
</evidence>
<dbReference type="AlphaFoldDB" id="A0A6I3KNT5"/>
<dbReference type="GO" id="GO:0140359">
    <property type="term" value="F:ABC-type transporter activity"/>
    <property type="evidence" value="ECO:0007669"/>
    <property type="project" value="InterPro"/>
</dbReference>
<dbReference type="PANTHER" id="PTHR43077:SF10">
    <property type="entry name" value="TRANSPORT PERMEASE PROTEIN"/>
    <property type="match status" value="1"/>
</dbReference>
<keyword evidence="8" id="KW-1185">Reference proteome</keyword>
<organism evidence="7 8">
    <name type="scientific">Hyphomicrobium album</name>
    <dbReference type="NCBI Taxonomy" id="2665159"/>
    <lineage>
        <taxon>Bacteria</taxon>
        <taxon>Pseudomonadati</taxon>
        <taxon>Pseudomonadota</taxon>
        <taxon>Alphaproteobacteria</taxon>
        <taxon>Hyphomicrobiales</taxon>
        <taxon>Hyphomicrobiaceae</taxon>
        <taxon>Hyphomicrobium</taxon>
    </lineage>
</organism>
<dbReference type="Pfam" id="PF01061">
    <property type="entry name" value="ABC2_membrane"/>
    <property type="match status" value="2"/>
</dbReference>
<comment type="subcellular location">
    <subcellularLocation>
        <location evidence="5">Cell inner membrane</location>
        <topology evidence="5">Multi-pass membrane protein</topology>
    </subcellularLocation>
    <subcellularLocation>
        <location evidence="1">Membrane</location>
        <topology evidence="1">Multi-pass membrane protein</topology>
    </subcellularLocation>
</comment>
<dbReference type="PROSITE" id="PS51012">
    <property type="entry name" value="ABC_TM2"/>
    <property type="match status" value="1"/>
</dbReference>
<protein>
    <recommendedName>
        <fullName evidence="5">Transport permease protein</fullName>
    </recommendedName>
</protein>
<evidence type="ECO:0000313" key="7">
    <source>
        <dbReference type="EMBL" id="MTD96149.1"/>
    </source>
</evidence>
<sequence length="359" mass="39512">MTAMSATAGHAPLATSSMSEGAWGSEPPRLGVRAYVTCFKGIVWREVLRYLHQRERFMSALVRPLIWLFIFAAGFRQTLGVSIIPPYETYVLYEVYVVPGLLGMILLFNAMQSSLSMVYDRETGAMRTLLVSPFPRSFLLLSKLIGGVAVAAIQAYVFLAIFYFWEAELSGWGYPLLLAAPAALFALNIYNSATDHLSERFLQHALVFGLLAELAVIAYVIYAWKLSPPSMNYIAVAPALVISGLMLGSLALFMSSVIKQLENFAGVMNFVIFPMFFASSALYPLWRVKESSLLLYQLCLYNPFTHAVELIRFALYGQVDWPSLAIVLACTAVFLGAAIFAYNPSKGLIARRGGPGSGA</sequence>
<dbReference type="GO" id="GO:0005886">
    <property type="term" value="C:plasma membrane"/>
    <property type="evidence" value="ECO:0007669"/>
    <property type="project" value="UniProtKB-SubCell"/>
</dbReference>
<evidence type="ECO:0000256" key="5">
    <source>
        <dbReference type="RuleBase" id="RU361157"/>
    </source>
</evidence>
<reference evidence="7 8" key="1">
    <citation type="submission" date="2019-11" db="EMBL/GenBank/DDBJ databases">
        <title>Identification of a novel strain.</title>
        <authorList>
            <person name="Xu Q."/>
            <person name="Wang G."/>
        </authorList>
    </citation>
    <scope>NUCLEOTIDE SEQUENCE [LARGE SCALE GENOMIC DNA]</scope>
    <source>
        <strain evidence="8">xq</strain>
    </source>
</reference>
<feature type="transmembrane region" description="Helical" evidence="5">
    <location>
        <begin position="265"/>
        <end position="286"/>
    </location>
</feature>
<keyword evidence="5" id="KW-0813">Transport</keyword>
<name>A0A6I3KNT5_9HYPH</name>
<keyword evidence="4 5" id="KW-0472">Membrane</keyword>
<keyword evidence="2 5" id="KW-0812">Transmembrane</keyword>
<keyword evidence="5" id="KW-1003">Cell membrane</keyword>